<evidence type="ECO:0000313" key="2">
    <source>
        <dbReference type="Proteomes" id="UP000663846"/>
    </source>
</evidence>
<proteinExistence type="predicted"/>
<protein>
    <recommendedName>
        <fullName evidence="3">Fungal-type protein kinase domain-containing protein</fullName>
    </recommendedName>
</protein>
<name>A0A8H3BLG1_9AGAM</name>
<dbReference type="Proteomes" id="UP000663846">
    <property type="component" value="Unassembled WGS sequence"/>
</dbReference>
<evidence type="ECO:0008006" key="3">
    <source>
        <dbReference type="Google" id="ProtNLM"/>
    </source>
</evidence>
<sequence>MLDRIDEGLDPAFTFRRNEDGRLVYYIDLPESELEKTSAESSSNEKASASTSERMRRFKVIERLCHRESICDRATIVLRIQEVLEPEEQVDTNMDRKCKQSATKKSEPREYALKLMWRDPDREPEGDVLEQVYGVFGLVQHAGHWDASMPGKCRCATPVTSRCKEYACLDKTVEVSGLEVCSGMKDINVNMPDEKEGEEEPGYWGLFNLGIMHRDVSNGNVMMVRKGQIFNRRKWKEEREIGSDSQERVFVESKMLHKVLKDLKHRDPTGMLSDFDLHARHFTSSDQMDSA</sequence>
<evidence type="ECO:0000313" key="1">
    <source>
        <dbReference type="EMBL" id="CAE6459849.1"/>
    </source>
</evidence>
<accession>A0A8H3BLG1</accession>
<comment type="caution">
    <text evidence="1">The sequence shown here is derived from an EMBL/GenBank/DDBJ whole genome shotgun (WGS) entry which is preliminary data.</text>
</comment>
<dbReference type="EMBL" id="CAJMWS010000706">
    <property type="protein sequence ID" value="CAE6459849.1"/>
    <property type="molecule type" value="Genomic_DNA"/>
</dbReference>
<reference evidence="1" key="1">
    <citation type="submission" date="2021-01" db="EMBL/GenBank/DDBJ databases">
        <authorList>
            <person name="Kaushik A."/>
        </authorList>
    </citation>
    <scope>NUCLEOTIDE SEQUENCE</scope>
    <source>
        <strain evidence="1">AG1-1C</strain>
    </source>
</reference>
<gene>
    <name evidence="1" type="ORF">RDB_LOCUS157880</name>
</gene>
<dbReference type="AlphaFoldDB" id="A0A8H3BLG1"/>
<organism evidence="1 2">
    <name type="scientific">Rhizoctonia solani</name>
    <dbReference type="NCBI Taxonomy" id="456999"/>
    <lineage>
        <taxon>Eukaryota</taxon>
        <taxon>Fungi</taxon>
        <taxon>Dikarya</taxon>
        <taxon>Basidiomycota</taxon>
        <taxon>Agaricomycotina</taxon>
        <taxon>Agaricomycetes</taxon>
        <taxon>Cantharellales</taxon>
        <taxon>Ceratobasidiaceae</taxon>
        <taxon>Rhizoctonia</taxon>
    </lineage>
</organism>